<dbReference type="GO" id="GO:0044718">
    <property type="term" value="P:siderophore transmembrane transport"/>
    <property type="evidence" value="ECO:0007669"/>
    <property type="project" value="TreeGrafter"/>
</dbReference>
<evidence type="ECO:0000313" key="14">
    <source>
        <dbReference type="EMBL" id="MBM6663056.1"/>
    </source>
</evidence>
<evidence type="ECO:0000256" key="10">
    <source>
        <dbReference type="RuleBase" id="RU003357"/>
    </source>
</evidence>
<organism evidence="14 15">
    <name type="scientific">Marseilla massiliensis</name>
    <dbReference type="NCBI Taxonomy" id="1841864"/>
    <lineage>
        <taxon>Bacteria</taxon>
        <taxon>Pseudomonadati</taxon>
        <taxon>Bacteroidota</taxon>
        <taxon>Bacteroidia</taxon>
        <taxon>Bacteroidales</taxon>
        <taxon>Prevotellaceae</taxon>
        <taxon>Marseilla</taxon>
    </lineage>
</organism>
<keyword evidence="3" id="KW-1134">Transmembrane beta strand</keyword>
<reference evidence="14 15" key="1">
    <citation type="journal article" date="2021" name="Sci. Rep.">
        <title>The distribution of antibiotic resistance genes in chicken gut microbiota commensals.</title>
        <authorList>
            <person name="Juricova H."/>
            <person name="Matiasovicova J."/>
            <person name="Kubasova T."/>
            <person name="Cejkova D."/>
            <person name="Rychlik I."/>
        </authorList>
    </citation>
    <scope>NUCLEOTIDE SEQUENCE [LARGE SCALE GENOMIC DNA]</scope>
    <source>
        <strain evidence="14 15">An819</strain>
    </source>
</reference>
<dbReference type="EMBL" id="JACJJL010000042">
    <property type="protein sequence ID" value="MBM6663056.1"/>
    <property type="molecule type" value="Genomic_DNA"/>
</dbReference>
<dbReference type="InterPro" id="IPR036942">
    <property type="entry name" value="Beta-barrel_TonB_sf"/>
</dbReference>
<dbReference type="Pfam" id="PF07715">
    <property type="entry name" value="Plug"/>
    <property type="match status" value="1"/>
</dbReference>
<keyword evidence="8 14" id="KW-0675">Receptor</keyword>
<feature type="non-terminal residue" evidence="14">
    <location>
        <position position="646"/>
    </location>
</feature>
<name>A0A939B626_9BACT</name>
<gene>
    <name evidence="14" type="ORF">H6B30_15125</name>
</gene>
<evidence type="ECO:0000256" key="8">
    <source>
        <dbReference type="ARBA" id="ARBA00023170"/>
    </source>
</evidence>
<evidence type="ECO:0000256" key="9">
    <source>
        <dbReference type="ARBA" id="ARBA00023237"/>
    </source>
</evidence>
<evidence type="ECO:0000256" key="1">
    <source>
        <dbReference type="ARBA" id="ARBA00004571"/>
    </source>
</evidence>
<dbReference type="Gene3D" id="2.170.130.10">
    <property type="entry name" value="TonB-dependent receptor, plug domain"/>
    <property type="match status" value="1"/>
</dbReference>
<feature type="domain" description="TonB-dependent receptor plug" evidence="13">
    <location>
        <begin position="81"/>
        <end position="173"/>
    </location>
</feature>
<evidence type="ECO:0000313" key="15">
    <source>
        <dbReference type="Proteomes" id="UP000764045"/>
    </source>
</evidence>
<evidence type="ECO:0000259" key="13">
    <source>
        <dbReference type="Pfam" id="PF07715"/>
    </source>
</evidence>
<dbReference type="GO" id="GO:0009279">
    <property type="term" value="C:cell outer membrane"/>
    <property type="evidence" value="ECO:0007669"/>
    <property type="project" value="UniProtKB-SubCell"/>
</dbReference>
<evidence type="ECO:0000256" key="5">
    <source>
        <dbReference type="ARBA" id="ARBA00022729"/>
    </source>
</evidence>
<keyword evidence="15" id="KW-1185">Reference proteome</keyword>
<keyword evidence="9" id="KW-0998">Cell outer membrane</keyword>
<keyword evidence="5 11" id="KW-0732">Signal</keyword>
<dbReference type="SUPFAM" id="SSF56935">
    <property type="entry name" value="Porins"/>
    <property type="match status" value="1"/>
</dbReference>
<dbReference type="Pfam" id="PF00593">
    <property type="entry name" value="TonB_dep_Rec_b-barrel"/>
    <property type="match status" value="1"/>
</dbReference>
<evidence type="ECO:0000256" key="7">
    <source>
        <dbReference type="ARBA" id="ARBA00023136"/>
    </source>
</evidence>
<keyword evidence="4" id="KW-0812">Transmembrane</keyword>
<dbReference type="PANTHER" id="PTHR30069">
    <property type="entry name" value="TONB-DEPENDENT OUTER MEMBRANE RECEPTOR"/>
    <property type="match status" value="1"/>
</dbReference>
<dbReference type="GO" id="GO:0015344">
    <property type="term" value="F:siderophore uptake transmembrane transporter activity"/>
    <property type="evidence" value="ECO:0007669"/>
    <property type="project" value="TreeGrafter"/>
</dbReference>
<evidence type="ECO:0000256" key="6">
    <source>
        <dbReference type="ARBA" id="ARBA00023077"/>
    </source>
</evidence>
<dbReference type="PANTHER" id="PTHR30069:SF29">
    <property type="entry name" value="HEMOGLOBIN AND HEMOGLOBIN-HAPTOGLOBIN-BINDING PROTEIN 1-RELATED"/>
    <property type="match status" value="1"/>
</dbReference>
<dbReference type="InterPro" id="IPR012910">
    <property type="entry name" value="Plug_dom"/>
</dbReference>
<protein>
    <submittedName>
        <fullName evidence="14">TonB-dependent receptor</fullName>
    </submittedName>
</protein>
<comment type="caution">
    <text evidence="14">The sequence shown here is derived from an EMBL/GenBank/DDBJ whole genome shotgun (WGS) entry which is preliminary data.</text>
</comment>
<dbReference type="RefSeq" id="WP_205112065.1">
    <property type="nucleotide sequence ID" value="NZ_JACJJL010000042.1"/>
</dbReference>
<comment type="similarity">
    <text evidence="10">Belongs to the TonB-dependent receptor family.</text>
</comment>
<evidence type="ECO:0000259" key="12">
    <source>
        <dbReference type="Pfam" id="PF00593"/>
    </source>
</evidence>
<keyword evidence="2" id="KW-0813">Transport</keyword>
<keyword evidence="7 10" id="KW-0472">Membrane</keyword>
<feature type="domain" description="TonB-dependent receptor-like beta-barrel" evidence="12">
    <location>
        <begin position="288"/>
        <end position="639"/>
    </location>
</feature>
<evidence type="ECO:0000256" key="3">
    <source>
        <dbReference type="ARBA" id="ARBA00022452"/>
    </source>
</evidence>
<dbReference type="InterPro" id="IPR000531">
    <property type="entry name" value="Beta-barrel_TonB"/>
</dbReference>
<sequence length="646" mass="69898">MERKIAMAALPFFILPCRALCPAGMPAPAAVRGGAVAVVADSVGEPSVDRSVTLGEVVVGGSTGATGVQMRSALNTVGADSRYIEDNFGGSLMQSLSGLPGVRAMSIGSGSSKPMIRGLGFNRVVVAENGMKHEGQQWGDDHGLEADQYAVDRVEVIKGPAALAYGSDAIGGVIDLHSDAPPQSRFGGRLRLFARTNNESVGTSLRVEGRGRRLWYKADATLVSYADYGIPADSIRYHSYYIRLHRRRLRNTAGREADASLAAGFESGPWRAFVRVAAVSTRSGYFANAHGLEVMLSDIDYDSSRRDIDLPSQTALHLSATARAGRSWAGGGAEACLGWQANSRRERSEPVSHGYMPKPPGTLERSFDKHTLTATATVRQQVGMCAVRAGAAIERQVNRRGGWGFILPDFEQLGFGAFVAGRLVLGTDLILSAGVRFDCGSVGIHSYRDWYKTPVDGSDSVFMERSAGLNRWFSAVTWSVGVNRRLGRLVLKANAGKGFRMPIAKELGTDGVNYSIFRYERGNASLAPEVSYQADAGVVYAHRGVEASLTPYVNYFPNYICLNPTPEYLEGLQLYRYTQGRVLRWGGEASLSWRLVDWLELGAGGEYLWASQLSGDKKGYTLPFSAPWRVSCGLRFMWAGGRRAGG</sequence>
<comment type="subcellular location">
    <subcellularLocation>
        <location evidence="1">Cell outer membrane</location>
        <topology evidence="1">Multi-pass membrane protein</topology>
    </subcellularLocation>
</comment>
<accession>A0A939B626</accession>
<evidence type="ECO:0000256" key="11">
    <source>
        <dbReference type="SAM" id="SignalP"/>
    </source>
</evidence>
<proteinExistence type="inferred from homology"/>
<dbReference type="AlphaFoldDB" id="A0A939B626"/>
<dbReference type="InterPro" id="IPR037066">
    <property type="entry name" value="Plug_dom_sf"/>
</dbReference>
<feature type="chain" id="PRO_5037658910" evidence="11">
    <location>
        <begin position="20"/>
        <end position="646"/>
    </location>
</feature>
<dbReference type="InterPro" id="IPR039426">
    <property type="entry name" value="TonB-dep_rcpt-like"/>
</dbReference>
<dbReference type="Proteomes" id="UP000764045">
    <property type="component" value="Unassembled WGS sequence"/>
</dbReference>
<dbReference type="Gene3D" id="2.40.170.20">
    <property type="entry name" value="TonB-dependent receptor, beta-barrel domain"/>
    <property type="match status" value="1"/>
</dbReference>
<evidence type="ECO:0000256" key="4">
    <source>
        <dbReference type="ARBA" id="ARBA00022692"/>
    </source>
</evidence>
<keyword evidence="6 10" id="KW-0798">TonB box</keyword>
<feature type="signal peptide" evidence="11">
    <location>
        <begin position="1"/>
        <end position="19"/>
    </location>
</feature>
<evidence type="ECO:0000256" key="2">
    <source>
        <dbReference type="ARBA" id="ARBA00022448"/>
    </source>
</evidence>